<keyword evidence="3" id="KW-1185">Reference proteome</keyword>
<reference evidence="2" key="1">
    <citation type="submission" date="2021-06" db="EMBL/GenBank/DDBJ databases">
        <authorList>
            <person name="Kallberg Y."/>
            <person name="Tangrot J."/>
            <person name="Rosling A."/>
        </authorList>
    </citation>
    <scope>NUCLEOTIDE SEQUENCE</scope>
    <source>
        <strain evidence="2">FL966</strain>
    </source>
</reference>
<accession>A0A9N9IZF1</accession>
<feature type="compositionally biased region" description="Acidic residues" evidence="1">
    <location>
        <begin position="1"/>
        <end position="12"/>
    </location>
</feature>
<dbReference type="AlphaFoldDB" id="A0A9N9IZF1"/>
<sequence>MVDDNFEIEPEEGFLTPTTDDHVTRNGWYEEEEVEAFLAIPWNKMELKELRDEESTPNPILANEKLDPYDDKKYVGEPYEKEVRYKVILESIALETHNVDGTSTKDKKDENSCSMTEDEIALEDEHKRHAIEHIRDKRHRDSSGNCHKSAIQIVDNRKENNSTPNEVKNHKAIEKEDTAS</sequence>
<feature type="compositionally biased region" description="Basic and acidic residues" evidence="1">
    <location>
        <begin position="167"/>
        <end position="180"/>
    </location>
</feature>
<dbReference type="EMBL" id="CAJVQA010018249">
    <property type="protein sequence ID" value="CAG8752901.1"/>
    <property type="molecule type" value="Genomic_DNA"/>
</dbReference>
<name>A0A9N9IZF1_9GLOM</name>
<proteinExistence type="predicted"/>
<evidence type="ECO:0000313" key="2">
    <source>
        <dbReference type="EMBL" id="CAG8752901.1"/>
    </source>
</evidence>
<dbReference type="OrthoDB" id="2493266at2759"/>
<feature type="region of interest" description="Disordered" evidence="1">
    <location>
        <begin position="155"/>
        <end position="180"/>
    </location>
</feature>
<evidence type="ECO:0000256" key="1">
    <source>
        <dbReference type="SAM" id="MobiDB-lite"/>
    </source>
</evidence>
<dbReference type="Proteomes" id="UP000789759">
    <property type="component" value="Unassembled WGS sequence"/>
</dbReference>
<protein>
    <submittedName>
        <fullName evidence="2">19724_t:CDS:1</fullName>
    </submittedName>
</protein>
<gene>
    <name evidence="2" type="ORF">CPELLU_LOCUS14820</name>
</gene>
<comment type="caution">
    <text evidence="2">The sequence shown here is derived from an EMBL/GenBank/DDBJ whole genome shotgun (WGS) entry which is preliminary data.</text>
</comment>
<organism evidence="2 3">
    <name type="scientific">Cetraspora pellucida</name>
    <dbReference type="NCBI Taxonomy" id="1433469"/>
    <lineage>
        <taxon>Eukaryota</taxon>
        <taxon>Fungi</taxon>
        <taxon>Fungi incertae sedis</taxon>
        <taxon>Mucoromycota</taxon>
        <taxon>Glomeromycotina</taxon>
        <taxon>Glomeromycetes</taxon>
        <taxon>Diversisporales</taxon>
        <taxon>Gigasporaceae</taxon>
        <taxon>Cetraspora</taxon>
    </lineage>
</organism>
<evidence type="ECO:0000313" key="3">
    <source>
        <dbReference type="Proteomes" id="UP000789759"/>
    </source>
</evidence>
<feature type="region of interest" description="Disordered" evidence="1">
    <location>
        <begin position="1"/>
        <end position="22"/>
    </location>
</feature>